<organism evidence="1 2">
    <name type="scientific">Nepenthes gracilis</name>
    <name type="common">Slender pitcher plant</name>
    <dbReference type="NCBI Taxonomy" id="150966"/>
    <lineage>
        <taxon>Eukaryota</taxon>
        <taxon>Viridiplantae</taxon>
        <taxon>Streptophyta</taxon>
        <taxon>Embryophyta</taxon>
        <taxon>Tracheophyta</taxon>
        <taxon>Spermatophyta</taxon>
        <taxon>Magnoliopsida</taxon>
        <taxon>eudicotyledons</taxon>
        <taxon>Gunneridae</taxon>
        <taxon>Pentapetalae</taxon>
        <taxon>Caryophyllales</taxon>
        <taxon>Nepenthaceae</taxon>
        <taxon>Nepenthes</taxon>
    </lineage>
</organism>
<dbReference type="AlphaFoldDB" id="A0AAD3TEF7"/>
<reference evidence="1" key="1">
    <citation type="submission" date="2023-05" db="EMBL/GenBank/DDBJ databases">
        <title>Nepenthes gracilis genome sequencing.</title>
        <authorList>
            <person name="Fukushima K."/>
        </authorList>
    </citation>
    <scope>NUCLEOTIDE SEQUENCE</scope>
    <source>
        <strain evidence="1">SING2019-196</strain>
    </source>
</reference>
<gene>
    <name evidence="1" type="ORF">Nepgr_029402</name>
</gene>
<keyword evidence="2" id="KW-1185">Reference proteome</keyword>
<accession>A0AAD3TEF7</accession>
<evidence type="ECO:0000313" key="2">
    <source>
        <dbReference type="Proteomes" id="UP001279734"/>
    </source>
</evidence>
<sequence>MRRAPKLKEKHEAPPPVDEEVREAVIERVLETLAELPVVAIQANQAETLAEETEGVLESGVVGEEMVFTDVEPQGTVPQAGAPSSEVEVEVPVVPSCEAQAPETSGEASVGGDLLISQNCSLQEPPQQAECSGSQPPAP</sequence>
<comment type="caution">
    <text evidence="1">The sequence shown here is derived from an EMBL/GenBank/DDBJ whole genome shotgun (WGS) entry which is preliminary data.</text>
</comment>
<dbReference type="EMBL" id="BSYO01000033">
    <property type="protein sequence ID" value="GMH27559.1"/>
    <property type="molecule type" value="Genomic_DNA"/>
</dbReference>
<name>A0AAD3TEF7_NEPGR</name>
<protein>
    <submittedName>
        <fullName evidence="1">Uncharacterized protein</fullName>
    </submittedName>
</protein>
<evidence type="ECO:0000313" key="1">
    <source>
        <dbReference type="EMBL" id="GMH27559.1"/>
    </source>
</evidence>
<dbReference type="Proteomes" id="UP001279734">
    <property type="component" value="Unassembled WGS sequence"/>
</dbReference>
<proteinExistence type="predicted"/>